<dbReference type="HOGENOM" id="CLU_1080684_0_0_9"/>
<keyword evidence="1" id="KW-1133">Transmembrane helix</keyword>
<feature type="transmembrane region" description="Helical" evidence="1">
    <location>
        <begin position="103"/>
        <end position="132"/>
    </location>
</feature>
<keyword evidence="1" id="KW-0472">Membrane</keyword>
<evidence type="ECO:0000313" key="2">
    <source>
        <dbReference type="EMBL" id="EGC70616.1"/>
    </source>
</evidence>
<feature type="transmembrane region" description="Helical" evidence="1">
    <location>
        <begin position="182"/>
        <end position="201"/>
    </location>
</feature>
<organism evidence="2 3">
    <name type="scientific">Enterococcus casseliflavus ATCC 12755</name>
    <dbReference type="NCBI Taxonomy" id="888066"/>
    <lineage>
        <taxon>Bacteria</taxon>
        <taxon>Bacillati</taxon>
        <taxon>Bacillota</taxon>
        <taxon>Bacilli</taxon>
        <taxon>Lactobacillales</taxon>
        <taxon>Enterococcaceae</taxon>
        <taxon>Enterococcus</taxon>
    </lineage>
</organism>
<feature type="transmembrane region" description="Helical" evidence="1">
    <location>
        <begin position="233"/>
        <end position="251"/>
    </location>
</feature>
<proteinExistence type="predicted"/>
<name>F0EH11_ENTCA</name>
<feature type="transmembrane region" description="Helical" evidence="1">
    <location>
        <begin position="59"/>
        <end position="82"/>
    </location>
</feature>
<sequence length="257" mass="29806">MHSNLRFQRIYFAQLNGKKFIASSIILILIIYISTLIDVGDQPDLIYKSIINGIPYQDFSFLTIIRFLVLHLTYVYGFSAASSFSNNSYLYLAIIRLKSRCNLYYNSIFFSLILSVLYWGIAVTILVVYLSAFTLFNSSLSEIFFLLISKETMLFCLLNMLTSFSLINIFILVKAQLRKETLAFGIIVFLLIIYIYSFFIFGKNHFLFLNTGILTVYRTNLFLLEKESLVPNLLWFSIQNLIIGYLNLFNLKKLGVE</sequence>
<feature type="transmembrane region" description="Helical" evidence="1">
    <location>
        <begin position="20"/>
        <end position="39"/>
    </location>
</feature>
<evidence type="ECO:0000256" key="1">
    <source>
        <dbReference type="SAM" id="Phobius"/>
    </source>
</evidence>
<keyword evidence="1" id="KW-0812">Transmembrane</keyword>
<protein>
    <submittedName>
        <fullName evidence="2">Uncharacterized protein</fullName>
    </submittedName>
</protein>
<dbReference type="RefSeq" id="WP_005233111.1">
    <property type="nucleotide sequence ID" value="NZ_GL872323.1"/>
</dbReference>
<dbReference type="EMBL" id="AEWT01000006">
    <property type="protein sequence ID" value="EGC70616.1"/>
    <property type="molecule type" value="Genomic_DNA"/>
</dbReference>
<comment type="caution">
    <text evidence="2">The sequence shown here is derived from an EMBL/GenBank/DDBJ whole genome shotgun (WGS) entry which is preliminary data.</text>
</comment>
<accession>F0EH11</accession>
<reference evidence="2 3" key="1">
    <citation type="submission" date="2011-01" db="EMBL/GenBank/DDBJ databases">
        <authorList>
            <person name="Muzny D."/>
            <person name="Qin X."/>
            <person name="Deng J."/>
            <person name="Jiang H."/>
            <person name="Liu Y."/>
            <person name="Qu J."/>
            <person name="Song X.-Z."/>
            <person name="Zhang L."/>
            <person name="Thornton R."/>
            <person name="Coyle M."/>
            <person name="Francisco L."/>
            <person name="Jackson L."/>
            <person name="Javaid M."/>
            <person name="Korchina V."/>
            <person name="Kovar C."/>
            <person name="Mata R."/>
            <person name="Mathew T."/>
            <person name="Ngo R."/>
            <person name="Nguyen L."/>
            <person name="Nguyen N."/>
            <person name="Okwuonu G."/>
            <person name="Ongeri F."/>
            <person name="Pham C."/>
            <person name="Simmons D."/>
            <person name="Wilczek-Boney K."/>
            <person name="Hale W."/>
            <person name="Jakkamsetti A."/>
            <person name="Pham P."/>
            <person name="Ruth R."/>
            <person name="San Lucas F."/>
            <person name="Warren J."/>
            <person name="Zhang J."/>
            <person name="Zhao Z."/>
            <person name="Zhou C."/>
            <person name="Zhu D."/>
            <person name="Lee S."/>
            <person name="Bess C."/>
            <person name="Blankenburg K."/>
            <person name="Forbes L."/>
            <person name="Fu Q."/>
            <person name="Gubbala S."/>
            <person name="Hirani K."/>
            <person name="Jayaseelan J.C."/>
            <person name="Lara F."/>
            <person name="Munidasa M."/>
            <person name="Palculict T."/>
            <person name="Patil S."/>
            <person name="Pu L.-L."/>
            <person name="Saada N."/>
            <person name="Tang L."/>
            <person name="Weissenberger G."/>
            <person name="Zhu Y."/>
            <person name="Hemphill L."/>
            <person name="Shang Y."/>
            <person name="Youmans B."/>
            <person name="Ayvaz T."/>
            <person name="Ross M."/>
            <person name="Santibanez J."/>
            <person name="Aqrawi P."/>
            <person name="Gross S."/>
            <person name="Joshi V."/>
            <person name="Fowler G."/>
            <person name="Nazareth L."/>
            <person name="Reid J."/>
            <person name="Worley K."/>
            <person name="Petrosino J."/>
            <person name="Highlander S."/>
            <person name="Gibbs R."/>
        </authorList>
    </citation>
    <scope>NUCLEOTIDE SEQUENCE [LARGE SCALE GENOMIC DNA]</scope>
    <source>
        <strain evidence="2 3">ATCC 12755</strain>
    </source>
</reference>
<gene>
    <name evidence="2" type="ORF">HMPREF9087_0782</name>
</gene>
<evidence type="ECO:0000313" key="3">
    <source>
        <dbReference type="Proteomes" id="UP000004835"/>
    </source>
</evidence>
<dbReference type="AlphaFoldDB" id="F0EH11"/>
<feature type="transmembrane region" description="Helical" evidence="1">
    <location>
        <begin position="152"/>
        <end position="173"/>
    </location>
</feature>
<dbReference type="Proteomes" id="UP000004835">
    <property type="component" value="Unassembled WGS sequence"/>
</dbReference>